<reference evidence="1" key="1">
    <citation type="submission" date="2020-05" db="EMBL/GenBank/DDBJ databases">
        <title>Large-scale comparative analyses of tick genomes elucidate their genetic diversity and vector capacities.</title>
        <authorList>
            <person name="Jia N."/>
            <person name="Wang J."/>
            <person name="Shi W."/>
            <person name="Du L."/>
            <person name="Sun Y."/>
            <person name="Zhan W."/>
            <person name="Jiang J."/>
            <person name="Wang Q."/>
            <person name="Zhang B."/>
            <person name="Ji P."/>
            <person name="Sakyi L.B."/>
            <person name="Cui X."/>
            <person name="Yuan T."/>
            <person name="Jiang B."/>
            <person name="Yang W."/>
            <person name="Lam T.T.-Y."/>
            <person name="Chang Q."/>
            <person name="Ding S."/>
            <person name="Wang X."/>
            <person name="Zhu J."/>
            <person name="Ruan X."/>
            <person name="Zhao L."/>
            <person name="Wei J."/>
            <person name="Que T."/>
            <person name="Du C."/>
            <person name="Cheng J."/>
            <person name="Dai P."/>
            <person name="Han X."/>
            <person name="Huang E."/>
            <person name="Gao Y."/>
            <person name="Liu J."/>
            <person name="Shao H."/>
            <person name="Ye R."/>
            <person name="Li L."/>
            <person name="Wei W."/>
            <person name="Wang X."/>
            <person name="Wang C."/>
            <person name="Yang T."/>
            <person name="Huo Q."/>
            <person name="Li W."/>
            <person name="Guo W."/>
            <person name="Chen H."/>
            <person name="Zhou L."/>
            <person name="Ni X."/>
            <person name="Tian J."/>
            <person name="Zhou Y."/>
            <person name="Sheng Y."/>
            <person name="Liu T."/>
            <person name="Pan Y."/>
            <person name="Xia L."/>
            <person name="Li J."/>
            <person name="Zhao F."/>
            <person name="Cao W."/>
        </authorList>
    </citation>
    <scope>NUCLEOTIDE SEQUENCE</scope>
    <source>
        <strain evidence="1">Hyas-2018</strain>
    </source>
</reference>
<dbReference type="Proteomes" id="UP000821845">
    <property type="component" value="Chromosome 4"/>
</dbReference>
<gene>
    <name evidence="1" type="ORF">HPB50_000369</name>
</gene>
<proteinExistence type="predicted"/>
<evidence type="ECO:0000313" key="2">
    <source>
        <dbReference type="Proteomes" id="UP000821845"/>
    </source>
</evidence>
<organism evidence="1 2">
    <name type="scientific">Hyalomma asiaticum</name>
    <name type="common">Tick</name>
    <dbReference type="NCBI Taxonomy" id="266040"/>
    <lineage>
        <taxon>Eukaryota</taxon>
        <taxon>Metazoa</taxon>
        <taxon>Ecdysozoa</taxon>
        <taxon>Arthropoda</taxon>
        <taxon>Chelicerata</taxon>
        <taxon>Arachnida</taxon>
        <taxon>Acari</taxon>
        <taxon>Parasitiformes</taxon>
        <taxon>Ixodida</taxon>
        <taxon>Ixodoidea</taxon>
        <taxon>Ixodidae</taxon>
        <taxon>Hyalomminae</taxon>
        <taxon>Hyalomma</taxon>
    </lineage>
</organism>
<dbReference type="EMBL" id="CM023484">
    <property type="protein sequence ID" value="KAH6931771.1"/>
    <property type="molecule type" value="Genomic_DNA"/>
</dbReference>
<evidence type="ECO:0000313" key="1">
    <source>
        <dbReference type="EMBL" id="KAH6931771.1"/>
    </source>
</evidence>
<comment type="caution">
    <text evidence="1">The sequence shown here is derived from an EMBL/GenBank/DDBJ whole genome shotgun (WGS) entry which is preliminary data.</text>
</comment>
<name>A0ACB7S9Y8_HYAAI</name>
<accession>A0ACB7S9Y8</accession>
<sequence length="509" mass="55698">MSVAGHAFVAGARQHLYRAQPTSAAGRWEINDSGVSTPAAVGPNLKGRTKRTYGARAYLLLRSRRCCCCCCLSGAGGVVVVRARERASPSISTWADSELRRVLTSLFERPTDEPARTTADRSIRSHAGRAGRRRHRHRTAARRRDRPPFSTTRLRWFIVFHAQAGRGHQPTLARADQRSRTPDMPDSGGQQLLLIDTDAGVDDALAIMLALSSPCEVLAITCVSGNVELPNVYANVLRILNHCGKLEVPVYQGCRRPLVTSPMNAACIHGKDGMGGAGERYPLPADGAFERQSEHASPALVSLARKHAGAVTLVALGPLTNLAVASRLDADFFANLKQLVIMGGTRKQAQTLAGIGNVTASGEFNFVCDPEATRVVLSEASEKIQLVPYETCIRHCLDWDWYTKWVSLDTHKSRMVRDISEATARRMREVLKLPGFYSCDLLAMATVVNPGVVLKTESYPAWLELHGTSTRGTLIVDKRPGLKGNKPNISFVLQLDTAVLREMYTQMVH</sequence>
<keyword evidence="2" id="KW-1185">Reference proteome</keyword>
<protein>
    <submittedName>
        <fullName evidence="1">Uncharacterized protein</fullName>
    </submittedName>
</protein>